<dbReference type="RefSeq" id="WP_379875453.1">
    <property type="nucleotide sequence ID" value="NZ_JBHUIP010000004.1"/>
</dbReference>
<feature type="domain" description="Glycosyltransferase subfamily 4-like N-terminal" evidence="2">
    <location>
        <begin position="25"/>
        <end position="181"/>
    </location>
</feature>
<evidence type="ECO:0000259" key="1">
    <source>
        <dbReference type="Pfam" id="PF00534"/>
    </source>
</evidence>
<gene>
    <name evidence="3" type="ORF">ACFSM5_06300</name>
</gene>
<dbReference type="InterPro" id="IPR028098">
    <property type="entry name" value="Glyco_trans_4-like_N"/>
</dbReference>
<keyword evidence="4" id="KW-1185">Reference proteome</keyword>
<dbReference type="InterPro" id="IPR001296">
    <property type="entry name" value="Glyco_trans_1"/>
</dbReference>
<dbReference type="CDD" id="cd03819">
    <property type="entry name" value="GT4_WavL-like"/>
    <property type="match status" value="1"/>
</dbReference>
<proteinExistence type="predicted"/>
<dbReference type="Proteomes" id="UP001597295">
    <property type="component" value="Unassembled WGS sequence"/>
</dbReference>
<feature type="domain" description="Glycosyl transferase family 1" evidence="1">
    <location>
        <begin position="198"/>
        <end position="362"/>
    </location>
</feature>
<accession>A0ABW5DMZ5</accession>
<dbReference type="EMBL" id="JBHUIP010000004">
    <property type="protein sequence ID" value="MFD2262493.1"/>
    <property type="molecule type" value="Genomic_DNA"/>
</dbReference>
<protein>
    <submittedName>
        <fullName evidence="3">Glycosyltransferase family 4 protein</fullName>
    </submittedName>
</protein>
<dbReference type="Pfam" id="PF13439">
    <property type="entry name" value="Glyco_transf_4"/>
    <property type="match status" value="1"/>
</dbReference>
<comment type="caution">
    <text evidence="3">The sequence shown here is derived from an EMBL/GenBank/DDBJ whole genome shotgun (WGS) entry which is preliminary data.</text>
</comment>
<dbReference type="SUPFAM" id="SSF53756">
    <property type="entry name" value="UDP-Glycosyltransferase/glycogen phosphorylase"/>
    <property type="match status" value="1"/>
</dbReference>
<evidence type="ECO:0000313" key="4">
    <source>
        <dbReference type="Proteomes" id="UP001597295"/>
    </source>
</evidence>
<sequence length="391" mass="41888">MASPIVQTDPRPATVLQVLPRLQSGGVERTAVDVAAALVAAGCRAIVVSAGGQMVHELTRVGAEHIQLPVESKSPWTIWRNISRLADLIKAENVDIVHARSRAPAWSAYFAARRTGRPFVTTVAFNSAKRKINRFKKFYSSIMARGDLVIANSYYTAENVRANFGVPDVRVRVIPRGINLDIFDPAAVSPERIIQLAQAWRLDAGVPVVMMPARITRAKGHATLIQAMAQVARPGVQCLMVGTDGGKEDLRQELEKLATECGVGGTVRFVGDCRDMAAAYMLADVVVSASTEPESFGRTLVEAQAMGRVVVATDHGGARETVVEGQSGWLVPPGDVMEMANALRTALVLPAAVRAAMGAKAQARARQLYAKEAMTGATLAVYNELLAGRPV</sequence>
<dbReference type="PANTHER" id="PTHR45947">
    <property type="entry name" value="SULFOQUINOVOSYL TRANSFERASE SQD2"/>
    <property type="match status" value="1"/>
</dbReference>
<dbReference type="Gene3D" id="3.40.50.2000">
    <property type="entry name" value="Glycogen Phosphorylase B"/>
    <property type="match status" value="2"/>
</dbReference>
<name>A0ABW5DMZ5_9PROT</name>
<evidence type="ECO:0000313" key="3">
    <source>
        <dbReference type="EMBL" id="MFD2262493.1"/>
    </source>
</evidence>
<reference evidence="4" key="1">
    <citation type="journal article" date="2019" name="Int. J. Syst. Evol. Microbiol.">
        <title>The Global Catalogue of Microorganisms (GCM) 10K type strain sequencing project: providing services to taxonomists for standard genome sequencing and annotation.</title>
        <authorList>
            <consortium name="The Broad Institute Genomics Platform"/>
            <consortium name="The Broad Institute Genome Sequencing Center for Infectious Disease"/>
            <person name="Wu L."/>
            <person name="Ma J."/>
        </authorList>
    </citation>
    <scope>NUCLEOTIDE SEQUENCE [LARGE SCALE GENOMIC DNA]</scope>
    <source>
        <strain evidence="4">CGMCC 1.19062</strain>
    </source>
</reference>
<dbReference type="InterPro" id="IPR050194">
    <property type="entry name" value="Glycosyltransferase_grp1"/>
</dbReference>
<dbReference type="Pfam" id="PF00534">
    <property type="entry name" value="Glycos_transf_1"/>
    <property type="match status" value="1"/>
</dbReference>
<dbReference type="PANTHER" id="PTHR45947:SF3">
    <property type="entry name" value="SULFOQUINOVOSYL TRANSFERASE SQD2"/>
    <property type="match status" value="1"/>
</dbReference>
<evidence type="ECO:0000259" key="2">
    <source>
        <dbReference type="Pfam" id="PF13439"/>
    </source>
</evidence>
<organism evidence="3 4">
    <name type="scientific">Lacibacterium aquatile</name>
    <dbReference type="NCBI Taxonomy" id="1168082"/>
    <lineage>
        <taxon>Bacteria</taxon>
        <taxon>Pseudomonadati</taxon>
        <taxon>Pseudomonadota</taxon>
        <taxon>Alphaproteobacteria</taxon>
        <taxon>Rhodospirillales</taxon>
        <taxon>Rhodospirillaceae</taxon>
    </lineage>
</organism>